<dbReference type="Pfam" id="PF03095">
    <property type="entry name" value="PTPA"/>
    <property type="match status" value="3"/>
</dbReference>
<evidence type="ECO:0000256" key="6">
    <source>
        <dbReference type="ARBA" id="ARBA00023235"/>
    </source>
</evidence>
<comment type="caution">
    <text evidence="8">The sequence shown here is derived from an EMBL/GenBank/DDBJ whole genome shotgun (WGS) entry which is preliminary data.</text>
</comment>
<keyword evidence="5 7" id="KW-0697">Rotamase</keyword>
<keyword evidence="4 7" id="KW-0963">Cytoplasm</keyword>
<dbReference type="GO" id="GO:0008160">
    <property type="term" value="F:protein tyrosine phosphatase activator activity"/>
    <property type="evidence" value="ECO:0007669"/>
    <property type="project" value="TreeGrafter"/>
</dbReference>
<protein>
    <recommendedName>
        <fullName evidence="7">Serine/threonine-protein phosphatase 2A activator</fullName>
        <ecNumber evidence="7">5.2.1.8</ecNumber>
    </recommendedName>
    <alternativeName>
        <fullName evidence="7">Phosphotyrosyl phosphatase activator</fullName>
    </alternativeName>
</protein>
<dbReference type="InterPro" id="IPR043170">
    <property type="entry name" value="PTPA_C_lid"/>
</dbReference>
<dbReference type="GO" id="GO:0005634">
    <property type="term" value="C:nucleus"/>
    <property type="evidence" value="ECO:0007669"/>
    <property type="project" value="TreeGrafter"/>
</dbReference>
<dbReference type="AlphaFoldDB" id="A0A2T9YR12"/>
<keyword evidence="9" id="KW-1185">Reference proteome</keyword>
<dbReference type="PANTHER" id="PTHR10012">
    <property type="entry name" value="SERINE/THREONINE-PROTEIN PHOSPHATASE 2A REGULATORY SUBUNIT B"/>
    <property type="match status" value="1"/>
</dbReference>
<evidence type="ECO:0000256" key="7">
    <source>
        <dbReference type="RuleBase" id="RU361210"/>
    </source>
</evidence>
<dbReference type="InterPro" id="IPR004327">
    <property type="entry name" value="Phstyr_phstse_ac"/>
</dbReference>
<evidence type="ECO:0000313" key="9">
    <source>
        <dbReference type="Proteomes" id="UP000245383"/>
    </source>
</evidence>
<name>A0A2T9YR12_9FUNG</name>
<dbReference type="OrthoDB" id="16120at2759"/>
<sequence length="417" mass="47978">MSLFFLKKNHRVIKNDKSQISKWTADTGAGTSCKGMGLELVYPELKAHINYVFKIRNRTYWAARRYTKSVDILAQYINIYRAQIATKPPLLPASISMRLVGKLIGEVLKLSSARIRKDPTVLCVKTTLATAKFLNAISLPRYLMHNSIGLVTISVEYRDSSIPEENIYMPQRCIFDISDMENWELSQAKADFLDFIEYLGHSVKGLDNFQEGEIPNNILKLTKILDHLDGLLEKFPPGEDSTQRYGNKNFREWFKQMEDDSSSLLSDLLESKDKERVNEFKAYFVNSFGNSTRIDYGSGHEMYLELVRKIQVYYKLEPAGSHGVWGLDDFQFLVYYFGSSQFIGTNLEPSMSINETFTKNGPFFEHSRQLYDVSGVHTWEKVNSGLLKMYKAEVLVKFPIIQHTLFGSLFSFDRVKL</sequence>
<evidence type="ECO:0000256" key="3">
    <source>
        <dbReference type="ARBA" id="ARBA00011019"/>
    </source>
</evidence>
<keyword evidence="6 7" id="KW-0413">Isomerase</keyword>
<evidence type="ECO:0000256" key="1">
    <source>
        <dbReference type="ARBA" id="ARBA00000971"/>
    </source>
</evidence>
<gene>
    <name evidence="8" type="ORF">BB561_002294</name>
</gene>
<comment type="function">
    <text evidence="7">PPIases accelerate the folding of proteins. It catalyzes the cis-trans isomerization of proline imidic peptide bonds in oligopeptides.</text>
</comment>
<evidence type="ECO:0000256" key="2">
    <source>
        <dbReference type="ARBA" id="ARBA00004496"/>
    </source>
</evidence>
<dbReference type="GO" id="GO:0003755">
    <property type="term" value="F:peptidyl-prolyl cis-trans isomerase activity"/>
    <property type="evidence" value="ECO:0007669"/>
    <property type="project" value="UniProtKB-KW"/>
</dbReference>
<evidence type="ECO:0000256" key="5">
    <source>
        <dbReference type="ARBA" id="ARBA00023110"/>
    </source>
</evidence>
<evidence type="ECO:0000256" key="4">
    <source>
        <dbReference type="ARBA" id="ARBA00022490"/>
    </source>
</evidence>
<comment type="similarity">
    <text evidence="3 7">Belongs to the PTPA-type PPIase family.</text>
</comment>
<accession>A0A2T9YR12</accession>
<dbReference type="SUPFAM" id="SSF140984">
    <property type="entry name" value="PTPA-like"/>
    <property type="match status" value="1"/>
</dbReference>
<dbReference type="InterPro" id="IPR037218">
    <property type="entry name" value="PTPA_sf"/>
</dbReference>
<dbReference type="GO" id="GO:0007052">
    <property type="term" value="P:mitotic spindle organization"/>
    <property type="evidence" value="ECO:0007669"/>
    <property type="project" value="TreeGrafter"/>
</dbReference>
<reference evidence="8 9" key="1">
    <citation type="journal article" date="2018" name="MBio">
        <title>Comparative Genomics Reveals the Core Gene Toolbox for the Fungus-Insect Symbiosis.</title>
        <authorList>
            <person name="Wang Y."/>
            <person name="Stata M."/>
            <person name="Wang W."/>
            <person name="Stajich J.E."/>
            <person name="White M.M."/>
            <person name="Moncalvo J.M."/>
        </authorList>
    </citation>
    <scope>NUCLEOTIDE SEQUENCE [LARGE SCALE GENOMIC DNA]</scope>
    <source>
        <strain evidence="8 9">SWE-8-4</strain>
    </source>
</reference>
<evidence type="ECO:0000313" key="8">
    <source>
        <dbReference type="EMBL" id="PVU94741.1"/>
    </source>
</evidence>
<dbReference type="GO" id="GO:0005737">
    <property type="term" value="C:cytoplasm"/>
    <property type="evidence" value="ECO:0007669"/>
    <property type="project" value="UniProtKB-SubCell"/>
</dbReference>
<dbReference type="Proteomes" id="UP000245383">
    <property type="component" value="Unassembled WGS sequence"/>
</dbReference>
<dbReference type="EMBL" id="MBFR01000076">
    <property type="protein sequence ID" value="PVU94741.1"/>
    <property type="molecule type" value="Genomic_DNA"/>
</dbReference>
<comment type="subcellular location">
    <subcellularLocation>
        <location evidence="2 7">Cytoplasm</location>
    </subcellularLocation>
</comment>
<dbReference type="PANTHER" id="PTHR10012:SF0">
    <property type="entry name" value="SERINE_THREONINE-PROTEIN PHOSPHATASE 2A ACTIVATOR"/>
    <property type="match status" value="1"/>
</dbReference>
<comment type="catalytic activity">
    <reaction evidence="1 7">
        <text>[protein]-peptidylproline (omega=180) = [protein]-peptidylproline (omega=0)</text>
        <dbReference type="Rhea" id="RHEA:16237"/>
        <dbReference type="Rhea" id="RHEA-COMP:10747"/>
        <dbReference type="Rhea" id="RHEA-COMP:10748"/>
        <dbReference type="ChEBI" id="CHEBI:83833"/>
        <dbReference type="ChEBI" id="CHEBI:83834"/>
        <dbReference type="EC" id="5.2.1.8"/>
    </reaction>
</comment>
<dbReference type="STRING" id="133385.A0A2T9YR12"/>
<dbReference type="Gene3D" id="1.20.120.1150">
    <property type="match status" value="1"/>
</dbReference>
<dbReference type="EC" id="5.2.1.8" evidence="7"/>
<organism evidence="8 9">
    <name type="scientific">Smittium simulii</name>
    <dbReference type="NCBI Taxonomy" id="133385"/>
    <lineage>
        <taxon>Eukaryota</taxon>
        <taxon>Fungi</taxon>
        <taxon>Fungi incertae sedis</taxon>
        <taxon>Zoopagomycota</taxon>
        <taxon>Kickxellomycotina</taxon>
        <taxon>Harpellomycetes</taxon>
        <taxon>Harpellales</taxon>
        <taxon>Legeriomycetaceae</taxon>
        <taxon>Smittium</taxon>
    </lineage>
</organism>
<dbReference type="GO" id="GO:0000159">
    <property type="term" value="C:protein phosphatase type 2A complex"/>
    <property type="evidence" value="ECO:0007669"/>
    <property type="project" value="TreeGrafter"/>
</dbReference>
<proteinExistence type="inferred from homology"/>